<keyword evidence="2" id="KW-1185">Reference proteome</keyword>
<reference evidence="1" key="5">
    <citation type="journal article" date="2021" name="G3 (Bethesda)">
        <title>Aegilops tauschii genome assembly Aet v5.0 features greater sequence contiguity and improved annotation.</title>
        <authorList>
            <person name="Wang L."/>
            <person name="Zhu T."/>
            <person name="Rodriguez J.C."/>
            <person name="Deal K.R."/>
            <person name="Dubcovsky J."/>
            <person name="McGuire P.E."/>
            <person name="Lux T."/>
            <person name="Spannagl M."/>
            <person name="Mayer K.F.X."/>
            <person name="Baldrich P."/>
            <person name="Meyers B.C."/>
            <person name="Huo N."/>
            <person name="Gu Y.Q."/>
            <person name="Zhou H."/>
            <person name="Devos K.M."/>
            <person name="Bennetzen J.L."/>
            <person name="Unver T."/>
            <person name="Budak H."/>
            <person name="Gulick P.J."/>
            <person name="Galiba G."/>
            <person name="Kalapos B."/>
            <person name="Nelson D.R."/>
            <person name="Li P."/>
            <person name="You F.M."/>
            <person name="Luo M.C."/>
            <person name="Dvorak J."/>
        </authorList>
    </citation>
    <scope>NUCLEOTIDE SEQUENCE [LARGE SCALE GENOMIC DNA]</scope>
    <source>
        <strain evidence="1">cv. AL8/78</strain>
    </source>
</reference>
<dbReference type="Proteomes" id="UP000015105">
    <property type="component" value="Chromosome 5D"/>
</dbReference>
<dbReference type="AlphaFoldDB" id="A0A453LNU1"/>
<proteinExistence type="predicted"/>
<evidence type="ECO:0000313" key="2">
    <source>
        <dbReference type="Proteomes" id="UP000015105"/>
    </source>
</evidence>
<protein>
    <submittedName>
        <fullName evidence="1">Uncharacterized protein</fullName>
    </submittedName>
</protein>
<organism evidence="1 2">
    <name type="scientific">Aegilops tauschii subsp. strangulata</name>
    <name type="common">Goatgrass</name>
    <dbReference type="NCBI Taxonomy" id="200361"/>
    <lineage>
        <taxon>Eukaryota</taxon>
        <taxon>Viridiplantae</taxon>
        <taxon>Streptophyta</taxon>
        <taxon>Embryophyta</taxon>
        <taxon>Tracheophyta</taxon>
        <taxon>Spermatophyta</taxon>
        <taxon>Magnoliopsida</taxon>
        <taxon>Liliopsida</taxon>
        <taxon>Poales</taxon>
        <taxon>Poaceae</taxon>
        <taxon>BOP clade</taxon>
        <taxon>Pooideae</taxon>
        <taxon>Triticodae</taxon>
        <taxon>Triticeae</taxon>
        <taxon>Triticinae</taxon>
        <taxon>Aegilops</taxon>
    </lineage>
</organism>
<name>A0A453LNU1_AEGTS</name>
<accession>A0A453LNU1</accession>
<evidence type="ECO:0000313" key="1">
    <source>
        <dbReference type="EnsemblPlants" id="AET5Gv20861100.50"/>
    </source>
</evidence>
<reference evidence="1" key="3">
    <citation type="journal article" date="2017" name="Nature">
        <title>Genome sequence of the progenitor of the wheat D genome Aegilops tauschii.</title>
        <authorList>
            <person name="Luo M.C."/>
            <person name="Gu Y.Q."/>
            <person name="Puiu D."/>
            <person name="Wang H."/>
            <person name="Twardziok S.O."/>
            <person name="Deal K.R."/>
            <person name="Huo N."/>
            <person name="Zhu T."/>
            <person name="Wang L."/>
            <person name="Wang Y."/>
            <person name="McGuire P.E."/>
            <person name="Liu S."/>
            <person name="Long H."/>
            <person name="Ramasamy R.K."/>
            <person name="Rodriguez J.C."/>
            <person name="Van S.L."/>
            <person name="Yuan L."/>
            <person name="Wang Z."/>
            <person name="Xia Z."/>
            <person name="Xiao L."/>
            <person name="Anderson O.D."/>
            <person name="Ouyang S."/>
            <person name="Liang Y."/>
            <person name="Zimin A.V."/>
            <person name="Pertea G."/>
            <person name="Qi P."/>
            <person name="Bennetzen J.L."/>
            <person name="Dai X."/>
            <person name="Dawson M.W."/>
            <person name="Muller H.G."/>
            <person name="Kugler K."/>
            <person name="Rivarola-Duarte L."/>
            <person name="Spannagl M."/>
            <person name="Mayer K.F.X."/>
            <person name="Lu F.H."/>
            <person name="Bevan M.W."/>
            <person name="Leroy P."/>
            <person name="Li P."/>
            <person name="You F.M."/>
            <person name="Sun Q."/>
            <person name="Liu Z."/>
            <person name="Lyons E."/>
            <person name="Wicker T."/>
            <person name="Salzberg S.L."/>
            <person name="Devos K.M."/>
            <person name="Dvorak J."/>
        </authorList>
    </citation>
    <scope>NUCLEOTIDE SEQUENCE [LARGE SCALE GENOMIC DNA]</scope>
    <source>
        <strain evidence="1">cv. AL8/78</strain>
    </source>
</reference>
<reference evidence="2" key="2">
    <citation type="journal article" date="2017" name="Nat. Plants">
        <title>The Aegilops tauschii genome reveals multiple impacts of transposons.</title>
        <authorList>
            <person name="Zhao G."/>
            <person name="Zou C."/>
            <person name="Li K."/>
            <person name="Wang K."/>
            <person name="Li T."/>
            <person name="Gao L."/>
            <person name="Zhang X."/>
            <person name="Wang H."/>
            <person name="Yang Z."/>
            <person name="Liu X."/>
            <person name="Jiang W."/>
            <person name="Mao L."/>
            <person name="Kong X."/>
            <person name="Jiao Y."/>
            <person name="Jia J."/>
        </authorList>
    </citation>
    <scope>NUCLEOTIDE SEQUENCE [LARGE SCALE GENOMIC DNA]</scope>
    <source>
        <strain evidence="2">cv. AL8/78</strain>
    </source>
</reference>
<sequence>YLHGEMLRKIIYFGAFTAYFFKKSKMDIQMLSSTNVSVNSDKY</sequence>
<reference evidence="1" key="4">
    <citation type="submission" date="2019-03" db="UniProtKB">
        <authorList>
            <consortium name="EnsemblPlants"/>
        </authorList>
    </citation>
    <scope>IDENTIFICATION</scope>
</reference>
<dbReference type="EnsemblPlants" id="AET5Gv20861100.50">
    <property type="protein sequence ID" value="AET5Gv20861100.50"/>
    <property type="gene ID" value="AET5Gv20861100"/>
</dbReference>
<reference evidence="2" key="1">
    <citation type="journal article" date="2014" name="Science">
        <title>Ancient hybridizations among the ancestral genomes of bread wheat.</title>
        <authorList>
            <consortium name="International Wheat Genome Sequencing Consortium,"/>
            <person name="Marcussen T."/>
            <person name="Sandve S.R."/>
            <person name="Heier L."/>
            <person name="Spannagl M."/>
            <person name="Pfeifer M."/>
            <person name="Jakobsen K.S."/>
            <person name="Wulff B.B."/>
            <person name="Steuernagel B."/>
            <person name="Mayer K.F."/>
            <person name="Olsen O.A."/>
        </authorList>
    </citation>
    <scope>NUCLEOTIDE SEQUENCE [LARGE SCALE GENOMIC DNA]</scope>
    <source>
        <strain evidence="2">cv. AL8/78</strain>
    </source>
</reference>
<dbReference type="Gramene" id="AET5Gv20861100.50">
    <property type="protein sequence ID" value="AET5Gv20861100.50"/>
    <property type="gene ID" value="AET5Gv20861100"/>
</dbReference>